<dbReference type="GO" id="GO:0051225">
    <property type="term" value="P:spindle assembly"/>
    <property type="evidence" value="ECO:0007669"/>
    <property type="project" value="InterPro"/>
</dbReference>
<evidence type="ECO:0000256" key="4">
    <source>
        <dbReference type="ARBA" id="ARBA00022618"/>
    </source>
</evidence>
<dbReference type="PANTHER" id="PTHR31570">
    <property type="entry name" value="HAUS AUGMIN-LIKE COMPLEX SUBUNIT 1"/>
    <property type="match status" value="1"/>
</dbReference>
<evidence type="ECO:0000256" key="9">
    <source>
        <dbReference type="ARBA" id="ARBA00023306"/>
    </source>
</evidence>
<evidence type="ECO:0000256" key="5">
    <source>
        <dbReference type="ARBA" id="ARBA00022701"/>
    </source>
</evidence>
<feature type="coiled-coil region" evidence="10">
    <location>
        <begin position="167"/>
        <end position="194"/>
    </location>
</feature>
<evidence type="ECO:0000256" key="6">
    <source>
        <dbReference type="ARBA" id="ARBA00022776"/>
    </source>
</evidence>
<sequence>MGPNSLSQAGVNNVRSLAKLGTLLDIKDPSLSCYLLALQDLDERLEEVKEQRRQEIQHLKKLANKTHSLTLKCSDLHSALDNVKAKDIENHPTYEERKAKCTFLYKKIKNYGKDLSKLQRKLKDSGADESIFHENLLKKYEMLKSLQDKLAPVRAELQAYSSLPPDLSEVKIKIEQQKKELAELEKQVAESIDVSLL</sequence>
<dbReference type="InterPro" id="IPR026243">
    <property type="entry name" value="HAUS1"/>
</dbReference>
<dbReference type="EMBL" id="CAJHNH020001046">
    <property type="protein sequence ID" value="CAG5121233.1"/>
    <property type="molecule type" value="Genomic_DNA"/>
</dbReference>
<proteinExistence type="inferred from homology"/>
<dbReference type="GO" id="GO:0005874">
    <property type="term" value="C:microtubule"/>
    <property type="evidence" value="ECO:0007669"/>
    <property type="project" value="UniProtKB-KW"/>
</dbReference>
<dbReference type="OrthoDB" id="5372507at2759"/>
<keyword evidence="4" id="KW-0132">Cell division</keyword>
<dbReference type="GO" id="GO:0051301">
    <property type="term" value="P:cell division"/>
    <property type="evidence" value="ECO:0007669"/>
    <property type="project" value="UniProtKB-KW"/>
</dbReference>
<accession>A0A8S3YVW8</accession>
<comment type="similarity">
    <text evidence="2">Belongs to the HAUS1 family.</text>
</comment>
<evidence type="ECO:0000256" key="8">
    <source>
        <dbReference type="ARBA" id="ARBA00023212"/>
    </source>
</evidence>
<name>A0A8S3YVW8_9EUPU</name>
<comment type="subcellular location">
    <subcellularLocation>
        <location evidence="1">Cytoplasm</location>
        <location evidence="1">Cytoskeleton</location>
        <location evidence="1">Spindle</location>
    </subcellularLocation>
</comment>
<comment type="caution">
    <text evidence="11">The sequence shown here is derived from an EMBL/GenBank/DDBJ whole genome shotgun (WGS) entry which is preliminary data.</text>
</comment>
<evidence type="ECO:0000256" key="2">
    <source>
        <dbReference type="ARBA" id="ARBA00005479"/>
    </source>
</evidence>
<organism evidence="11 12">
    <name type="scientific">Candidula unifasciata</name>
    <dbReference type="NCBI Taxonomy" id="100452"/>
    <lineage>
        <taxon>Eukaryota</taxon>
        <taxon>Metazoa</taxon>
        <taxon>Spiralia</taxon>
        <taxon>Lophotrochozoa</taxon>
        <taxon>Mollusca</taxon>
        <taxon>Gastropoda</taxon>
        <taxon>Heterobranchia</taxon>
        <taxon>Euthyneura</taxon>
        <taxon>Panpulmonata</taxon>
        <taxon>Eupulmonata</taxon>
        <taxon>Stylommatophora</taxon>
        <taxon>Helicina</taxon>
        <taxon>Helicoidea</taxon>
        <taxon>Geomitridae</taxon>
        <taxon>Candidula</taxon>
    </lineage>
</organism>
<keyword evidence="6" id="KW-0498">Mitosis</keyword>
<dbReference type="Pfam" id="PF25762">
    <property type="entry name" value="HAUS1"/>
    <property type="match status" value="1"/>
</dbReference>
<dbReference type="PANTHER" id="PTHR31570:SF1">
    <property type="entry name" value="HAUS AUGMIN-LIKE COMPLEX SUBUNIT 1"/>
    <property type="match status" value="1"/>
</dbReference>
<dbReference type="GO" id="GO:0007098">
    <property type="term" value="P:centrosome cycle"/>
    <property type="evidence" value="ECO:0007669"/>
    <property type="project" value="TreeGrafter"/>
</dbReference>
<dbReference type="GO" id="GO:0005829">
    <property type="term" value="C:cytosol"/>
    <property type="evidence" value="ECO:0007669"/>
    <property type="project" value="TreeGrafter"/>
</dbReference>
<evidence type="ECO:0008006" key="13">
    <source>
        <dbReference type="Google" id="ProtNLM"/>
    </source>
</evidence>
<evidence type="ECO:0000313" key="12">
    <source>
        <dbReference type="Proteomes" id="UP000678393"/>
    </source>
</evidence>
<keyword evidence="12" id="KW-1185">Reference proteome</keyword>
<keyword evidence="8" id="KW-0206">Cytoskeleton</keyword>
<keyword evidence="3" id="KW-0963">Cytoplasm</keyword>
<evidence type="ECO:0000256" key="1">
    <source>
        <dbReference type="ARBA" id="ARBA00004186"/>
    </source>
</evidence>
<evidence type="ECO:0000256" key="7">
    <source>
        <dbReference type="ARBA" id="ARBA00023054"/>
    </source>
</evidence>
<dbReference type="AlphaFoldDB" id="A0A8S3YVW8"/>
<evidence type="ECO:0000256" key="3">
    <source>
        <dbReference type="ARBA" id="ARBA00022490"/>
    </source>
</evidence>
<keyword evidence="5" id="KW-0493">Microtubule</keyword>
<dbReference type="GO" id="GO:0005819">
    <property type="term" value="C:spindle"/>
    <property type="evidence" value="ECO:0007669"/>
    <property type="project" value="UniProtKB-SubCell"/>
</dbReference>
<reference evidence="11" key="1">
    <citation type="submission" date="2021-04" db="EMBL/GenBank/DDBJ databases">
        <authorList>
            <consortium name="Molecular Ecology Group"/>
        </authorList>
    </citation>
    <scope>NUCLEOTIDE SEQUENCE</scope>
</reference>
<gene>
    <name evidence="11" type="ORF">CUNI_LOCUS6791</name>
</gene>
<protein>
    <recommendedName>
        <fullName evidence="13">HAUS augmin-like complex subunit 1</fullName>
    </recommendedName>
</protein>
<keyword evidence="7 10" id="KW-0175">Coiled coil</keyword>
<evidence type="ECO:0000313" key="11">
    <source>
        <dbReference type="EMBL" id="CAG5121233.1"/>
    </source>
</evidence>
<feature type="coiled-coil region" evidence="10">
    <location>
        <begin position="31"/>
        <end position="65"/>
    </location>
</feature>
<evidence type="ECO:0000256" key="10">
    <source>
        <dbReference type="SAM" id="Coils"/>
    </source>
</evidence>
<dbReference type="Proteomes" id="UP000678393">
    <property type="component" value="Unassembled WGS sequence"/>
</dbReference>
<keyword evidence="9" id="KW-0131">Cell cycle</keyword>
<dbReference type="GO" id="GO:0070652">
    <property type="term" value="C:HAUS complex"/>
    <property type="evidence" value="ECO:0007669"/>
    <property type="project" value="InterPro"/>
</dbReference>